<sequence length="268" mass="30251">MSDTVDAVDGFSVLNRGLIYTSLLLAPAQAVAGYDSSGFTSLGFLAFNWYQQLKWYNDIRAHHLHALSLLPVHFNTIYSISYLGGVTSGNIWMGILLGLGTAGVMILNTVAAWMSWATNQEAGYGEYQFFFFGWRTLTDGWHKFILVWQIGDSFFAFTTVIACLAIPIFMEIERRDRGAEEKATSLLKGLKTISNLRYPLIIVGSAAMLLVAWPLILWVELIIQRNKIESDTDWIAVWLFIVQVGLLMIPSFNGYFGYLAKRAWSRMF</sequence>
<feature type="transmembrane region" description="Helical" evidence="1">
    <location>
        <begin position="198"/>
        <end position="223"/>
    </location>
</feature>
<reference evidence="2" key="1">
    <citation type="submission" date="2020-10" db="EMBL/GenBank/DDBJ databases">
        <title>High-Quality Genome Resource of Clonostachys rosea strain S41 by Oxford Nanopore Long-Read Sequencing.</title>
        <authorList>
            <person name="Wang H."/>
        </authorList>
    </citation>
    <scope>NUCLEOTIDE SEQUENCE</scope>
    <source>
        <strain evidence="2">S41</strain>
    </source>
</reference>
<accession>A0A8H7N3A5</accession>
<feature type="transmembrane region" description="Helical" evidence="1">
    <location>
        <begin position="91"/>
        <end position="116"/>
    </location>
</feature>
<dbReference type="AlphaFoldDB" id="A0A8H7N3A5"/>
<dbReference type="Proteomes" id="UP000616885">
    <property type="component" value="Unassembled WGS sequence"/>
</dbReference>
<feature type="transmembrane region" description="Helical" evidence="1">
    <location>
        <begin position="145"/>
        <end position="169"/>
    </location>
</feature>
<proteinExistence type="predicted"/>
<organism evidence="2 3">
    <name type="scientific">Bionectria ochroleuca</name>
    <name type="common">Gliocladium roseum</name>
    <dbReference type="NCBI Taxonomy" id="29856"/>
    <lineage>
        <taxon>Eukaryota</taxon>
        <taxon>Fungi</taxon>
        <taxon>Dikarya</taxon>
        <taxon>Ascomycota</taxon>
        <taxon>Pezizomycotina</taxon>
        <taxon>Sordariomycetes</taxon>
        <taxon>Hypocreomycetidae</taxon>
        <taxon>Hypocreales</taxon>
        <taxon>Bionectriaceae</taxon>
        <taxon>Clonostachys</taxon>
    </lineage>
</organism>
<keyword evidence="1" id="KW-0472">Membrane</keyword>
<feature type="transmembrane region" description="Helical" evidence="1">
    <location>
        <begin position="235"/>
        <end position="258"/>
    </location>
</feature>
<name>A0A8H7N3A5_BIOOC</name>
<keyword evidence="1" id="KW-1133">Transmembrane helix</keyword>
<gene>
    <name evidence="2" type="ORF">IM811_002468</name>
</gene>
<evidence type="ECO:0000256" key="1">
    <source>
        <dbReference type="SAM" id="Phobius"/>
    </source>
</evidence>
<protein>
    <submittedName>
        <fullName evidence="2">Uncharacterized protein</fullName>
    </submittedName>
</protein>
<evidence type="ECO:0000313" key="3">
    <source>
        <dbReference type="Proteomes" id="UP000616885"/>
    </source>
</evidence>
<comment type="caution">
    <text evidence="2">The sequence shown here is derived from an EMBL/GenBank/DDBJ whole genome shotgun (WGS) entry which is preliminary data.</text>
</comment>
<dbReference type="EMBL" id="JADCTT010000010">
    <property type="protein sequence ID" value="KAF9747134.1"/>
    <property type="molecule type" value="Genomic_DNA"/>
</dbReference>
<keyword evidence="1" id="KW-0812">Transmembrane</keyword>
<evidence type="ECO:0000313" key="2">
    <source>
        <dbReference type="EMBL" id="KAF9747134.1"/>
    </source>
</evidence>